<organism evidence="1 2">
    <name type="scientific">Avena sativa</name>
    <name type="common">Oat</name>
    <dbReference type="NCBI Taxonomy" id="4498"/>
    <lineage>
        <taxon>Eukaryota</taxon>
        <taxon>Viridiplantae</taxon>
        <taxon>Streptophyta</taxon>
        <taxon>Embryophyta</taxon>
        <taxon>Tracheophyta</taxon>
        <taxon>Spermatophyta</taxon>
        <taxon>Magnoliopsida</taxon>
        <taxon>Liliopsida</taxon>
        <taxon>Poales</taxon>
        <taxon>Poaceae</taxon>
        <taxon>BOP clade</taxon>
        <taxon>Pooideae</taxon>
        <taxon>Poodae</taxon>
        <taxon>Poeae</taxon>
        <taxon>Poeae Chloroplast Group 1 (Aveneae type)</taxon>
        <taxon>Aveninae</taxon>
        <taxon>Avena</taxon>
    </lineage>
</organism>
<dbReference type="Proteomes" id="UP001732700">
    <property type="component" value="Chromosome 7D"/>
</dbReference>
<proteinExistence type="predicted"/>
<keyword evidence="2" id="KW-1185">Reference proteome</keyword>
<name>A0ACD6A730_AVESA</name>
<dbReference type="EnsemblPlants" id="AVESA.00010b.r2.7DG1347930.1">
    <property type="protein sequence ID" value="AVESA.00010b.r2.7DG1347930.1.CDS.1"/>
    <property type="gene ID" value="AVESA.00010b.r2.7DG1347930"/>
</dbReference>
<evidence type="ECO:0000313" key="1">
    <source>
        <dbReference type="EnsemblPlants" id="AVESA.00010b.r2.7DG1347930.1.CDS.1"/>
    </source>
</evidence>
<sequence length="324" mass="35519">MANVCTKLTGTVRSVRLFQIDGFTLVAKTMSTTECIKSRWNVDGYEWEIQCYPAYYDPHDWVDFKLMFLGEARSSNVRASLGCLLIHPRIVSHVVEKTVSHVFKRPKDCSAGISLLRPGSSLPVPASLKDDYLIVQCTITIVKELPEPANPVPVPPSNLHRHLGELLSSGTGSDITFVVSGESFTAHKNILAARSSVLMAEFFGNMREASAGRVVIEDMEAAAFKAMLHFIYTDTVPELDWKLEAVATLAQHLLAASDRYGLDRLKVICESKLAGGVTVDTAATTLALAEQHNCSHLKAKCVEFIVSTPEILDAVVATEGYKHL</sequence>
<reference evidence="1" key="2">
    <citation type="submission" date="2025-09" db="UniProtKB">
        <authorList>
            <consortium name="EnsemblPlants"/>
        </authorList>
    </citation>
    <scope>IDENTIFICATION</scope>
</reference>
<reference evidence="1" key="1">
    <citation type="submission" date="2021-05" db="EMBL/GenBank/DDBJ databases">
        <authorList>
            <person name="Scholz U."/>
            <person name="Mascher M."/>
            <person name="Fiebig A."/>
        </authorList>
    </citation>
    <scope>NUCLEOTIDE SEQUENCE [LARGE SCALE GENOMIC DNA]</scope>
</reference>
<evidence type="ECO:0000313" key="2">
    <source>
        <dbReference type="Proteomes" id="UP001732700"/>
    </source>
</evidence>
<protein>
    <submittedName>
        <fullName evidence="1">Uncharacterized protein</fullName>
    </submittedName>
</protein>
<accession>A0ACD6A730</accession>